<evidence type="ECO:0000313" key="3">
    <source>
        <dbReference type="Proteomes" id="UP000054800"/>
    </source>
</evidence>
<evidence type="ECO:0000256" key="1">
    <source>
        <dbReference type="SAM" id="MobiDB-lite"/>
    </source>
</evidence>
<proteinExistence type="predicted"/>
<dbReference type="EMBL" id="LMVH01000001">
    <property type="protein sequence ID" value="KUL98961.1"/>
    <property type="molecule type" value="Genomic_DNA"/>
</dbReference>
<accession>A0A0X3Y2E2</accession>
<name>A0A0X3Y2E2_FUSNC</name>
<evidence type="ECO:0000313" key="2">
    <source>
        <dbReference type="EMBL" id="KUL98961.1"/>
    </source>
</evidence>
<dbReference type="OrthoDB" id="2087522at2"/>
<protein>
    <submittedName>
        <fullName evidence="2">Uncharacterized protein</fullName>
    </submittedName>
</protein>
<feature type="compositionally biased region" description="Basic and acidic residues" evidence="1">
    <location>
        <begin position="207"/>
        <end position="234"/>
    </location>
</feature>
<sequence>MEFIANRPIFPRNSYLVINGVKINDHNNNGLKFDVEVKSGEEGKVGVGTFKIYNLSQDIEVGSEIELWFGYESDIGYYSKYEVIKKKKARDGASFVQELTCSERTKNSSKIVSISLDGNVRISEAIKEVTKELGLNLISMDLNKDKIYTNGFTCYSQGFQELKELVGDSESKMTLKGDDLYIYTDKQKNQAIYLTFESGLIHNPEAVEKQEKETKVNKKSDNKKTDSKKDEKWSKEKKKKTVKESNKYDYTVECFPIHYIKKGDIIYVSSDDVSGFMQVEEVNISLNDSWNMKLGVKVMKDDGKHKDNSSKNTKNKKR</sequence>
<organism evidence="2 3">
    <name type="scientific">Fusobacterium nucleatum subsp. nucleatum</name>
    <dbReference type="NCBI Taxonomy" id="76856"/>
    <lineage>
        <taxon>Bacteria</taxon>
        <taxon>Fusobacteriati</taxon>
        <taxon>Fusobacteriota</taxon>
        <taxon>Fusobacteriia</taxon>
        <taxon>Fusobacteriales</taxon>
        <taxon>Fusobacteriaceae</taxon>
        <taxon>Fusobacterium</taxon>
    </lineage>
</organism>
<feature type="region of interest" description="Disordered" evidence="1">
    <location>
        <begin position="207"/>
        <end position="238"/>
    </location>
</feature>
<gene>
    <name evidence="2" type="ORF">RO03_05365</name>
</gene>
<dbReference type="RefSeq" id="WP_059222706.1">
    <property type="nucleotide sequence ID" value="NZ_LMVH01000001.1"/>
</dbReference>
<comment type="caution">
    <text evidence="2">The sequence shown here is derived from an EMBL/GenBank/DDBJ whole genome shotgun (WGS) entry which is preliminary data.</text>
</comment>
<dbReference type="Proteomes" id="UP000054800">
    <property type="component" value="Unassembled WGS sequence"/>
</dbReference>
<reference evidence="2 3" key="1">
    <citation type="submission" date="2015-10" db="EMBL/GenBank/DDBJ databases">
        <authorList>
            <person name="Gilbert D.G."/>
        </authorList>
    </citation>
    <scope>NUCLEOTIDE SEQUENCE [LARGE SCALE GENOMIC DNA]</scope>
    <source>
        <strain evidence="2 3">ChDC F311</strain>
    </source>
</reference>
<dbReference type="AlphaFoldDB" id="A0A0X3Y2E2"/>